<keyword evidence="4" id="KW-0677">Repeat</keyword>
<evidence type="ECO:0000256" key="7">
    <source>
        <dbReference type="ARBA" id="ARBA00039966"/>
    </source>
</evidence>
<dbReference type="OrthoDB" id="69711at2759"/>
<name>A0A0R3S9F4_HYMDI</name>
<evidence type="ECO:0000256" key="3">
    <source>
        <dbReference type="ARBA" id="ARBA00022490"/>
    </source>
</evidence>
<dbReference type="InterPro" id="IPR049039">
    <property type="entry name" value="RMD1-3_a_helical_rpt"/>
</dbReference>
<dbReference type="STRING" id="6216.A0A0R3S9F4"/>
<evidence type="ECO:0000256" key="5">
    <source>
        <dbReference type="ARBA" id="ARBA00022803"/>
    </source>
</evidence>
<protein>
    <recommendedName>
        <fullName evidence="7">Regulator of microtubule dynamics protein 1</fullName>
    </recommendedName>
    <alternativeName>
        <fullName evidence="8">Protein FAM82B</fullName>
    </alternativeName>
</protein>
<dbReference type="GO" id="GO:0097431">
    <property type="term" value="C:mitotic spindle pole"/>
    <property type="evidence" value="ECO:0007669"/>
    <property type="project" value="TreeGrafter"/>
</dbReference>
<dbReference type="GO" id="GO:0008017">
    <property type="term" value="F:microtubule binding"/>
    <property type="evidence" value="ECO:0007669"/>
    <property type="project" value="TreeGrafter"/>
</dbReference>
<dbReference type="PANTHER" id="PTHR16056:SF16">
    <property type="entry name" value="REGULATOR OF MICROTUBULE DYNAMICS PROTEIN 1"/>
    <property type="match status" value="1"/>
</dbReference>
<comment type="subcellular location">
    <subcellularLocation>
        <location evidence="1">Cytoplasm</location>
        <location evidence="1">Cytoskeleton</location>
    </subcellularLocation>
</comment>
<dbReference type="PANTHER" id="PTHR16056">
    <property type="entry name" value="REGULATOR OF MICROTUBULE DYNAMICS PROTEIN"/>
    <property type="match status" value="1"/>
</dbReference>
<evidence type="ECO:0000256" key="4">
    <source>
        <dbReference type="ARBA" id="ARBA00022737"/>
    </source>
</evidence>
<dbReference type="WBParaSite" id="HDID_0000087801-mRNA-1">
    <property type="protein sequence ID" value="HDID_0000087801-mRNA-1"/>
    <property type="gene ID" value="HDID_0000087801"/>
</dbReference>
<dbReference type="EMBL" id="UYSG01000134">
    <property type="protein sequence ID" value="VDL18340.1"/>
    <property type="molecule type" value="Genomic_DNA"/>
</dbReference>
<dbReference type="GO" id="GO:0005737">
    <property type="term" value="C:cytoplasm"/>
    <property type="evidence" value="ECO:0007669"/>
    <property type="project" value="TreeGrafter"/>
</dbReference>
<sequence>MSNAFLKQIDELSNSEKHQEIYDQLRRPDGNYSTMPPDILWRFGRAIRFLIFTKGKEDKRSRKKWLEEGLSVMKMAVEKYPDNCYCNTWYGIFLSLESLELGPKRRIELAYVIREYFDKAYQADSKYFVLLHCLGAWCYEIAHYSEFERGLSAIFFTRPPESSYDEALRYYLESYELNPNYLYTSARIALCYDKLKNKEAAKKWAKKALSGPGRDDEAIETLSRYFGCEMNMISDSYLSQIDELYNAERHQEVYDKLRRPDGNYSEVSPQILWRFARAIRYLIFTKGKEDKPARKKWLEEGLSVMKMAVEKYPDDSYCNTWYGVMLSLESVERGKKRRIELTYMIREYFDKAYEIDSKYFVLLHCLGTWCFEIARLNKLEREIASVFFAKPPESSYDEALRYFLESYHVNPGLIFTSARIAQCYDKLKNKEAAKKWAERALSKPGRDDEVIEVPFYIHNNANHCAILKNRLKKSVGKF</sequence>
<dbReference type="AlphaFoldDB" id="A0A0R3S9F4"/>
<dbReference type="Gene3D" id="1.25.40.10">
    <property type="entry name" value="Tetratricopeptide repeat domain"/>
    <property type="match status" value="2"/>
</dbReference>
<evidence type="ECO:0000313" key="11">
    <source>
        <dbReference type="WBParaSite" id="HDID_0000087801-mRNA-1"/>
    </source>
</evidence>
<keyword evidence="6" id="KW-0206">Cytoskeleton</keyword>
<dbReference type="InterPro" id="IPR011990">
    <property type="entry name" value="TPR-like_helical_dom_sf"/>
</dbReference>
<evidence type="ECO:0000313" key="9">
    <source>
        <dbReference type="EMBL" id="VDL18340.1"/>
    </source>
</evidence>
<evidence type="ECO:0000256" key="8">
    <source>
        <dbReference type="ARBA" id="ARBA00041958"/>
    </source>
</evidence>
<accession>A0A0R3S9F4</accession>
<dbReference type="GO" id="GO:0005876">
    <property type="term" value="C:spindle microtubule"/>
    <property type="evidence" value="ECO:0007669"/>
    <property type="project" value="TreeGrafter"/>
</dbReference>
<dbReference type="Pfam" id="PF21033">
    <property type="entry name" value="RMD1-3"/>
    <property type="match status" value="2"/>
</dbReference>
<evidence type="ECO:0000256" key="6">
    <source>
        <dbReference type="ARBA" id="ARBA00023212"/>
    </source>
</evidence>
<dbReference type="SUPFAM" id="SSF48452">
    <property type="entry name" value="TPR-like"/>
    <property type="match status" value="2"/>
</dbReference>
<comment type="subunit">
    <text evidence="2">Interacts with microtubules.</text>
</comment>
<reference evidence="11" key="1">
    <citation type="submission" date="2017-02" db="UniProtKB">
        <authorList>
            <consortium name="WormBaseParasite"/>
        </authorList>
    </citation>
    <scope>IDENTIFICATION</scope>
</reference>
<organism evidence="11">
    <name type="scientific">Hymenolepis diminuta</name>
    <name type="common">Rat tapeworm</name>
    <dbReference type="NCBI Taxonomy" id="6216"/>
    <lineage>
        <taxon>Eukaryota</taxon>
        <taxon>Metazoa</taxon>
        <taxon>Spiralia</taxon>
        <taxon>Lophotrochozoa</taxon>
        <taxon>Platyhelminthes</taxon>
        <taxon>Cestoda</taxon>
        <taxon>Eucestoda</taxon>
        <taxon>Cyclophyllidea</taxon>
        <taxon>Hymenolepididae</taxon>
        <taxon>Hymenolepis</taxon>
    </lineage>
</organism>
<dbReference type="Proteomes" id="UP000274504">
    <property type="component" value="Unassembled WGS sequence"/>
</dbReference>
<keyword evidence="5" id="KW-0802">TPR repeat</keyword>
<proteinExistence type="predicted"/>
<gene>
    <name evidence="9" type="ORF">HDID_LOCUS879</name>
</gene>
<evidence type="ECO:0000313" key="10">
    <source>
        <dbReference type="Proteomes" id="UP000274504"/>
    </source>
</evidence>
<evidence type="ECO:0000256" key="2">
    <source>
        <dbReference type="ARBA" id="ARBA00011375"/>
    </source>
</evidence>
<evidence type="ECO:0000256" key="1">
    <source>
        <dbReference type="ARBA" id="ARBA00004245"/>
    </source>
</evidence>
<reference evidence="9 10" key="2">
    <citation type="submission" date="2018-11" db="EMBL/GenBank/DDBJ databases">
        <authorList>
            <consortium name="Pathogen Informatics"/>
        </authorList>
    </citation>
    <scope>NUCLEOTIDE SEQUENCE [LARGE SCALE GENOMIC DNA]</scope>
</reference>
<keyword evidence="3" id="KW-0963">Cytoplasm</keyword>